<protein>
    <submittedName>
        <fullName evidence="2">Uncharacterized protein</fullName>
    </submittedName>
</protein>
<organism evidence="2 3">
    <name type="scientific">Pterulicium gracile</name>
    <dbReference type="NCBI Taxonomy" id="1884261"/>
    <lineage>
        <taxon>Eukaryota</taxon>
        <taxon>Fungi</taxon>
        <taxon>Dikarya</taxon>
        <taxon>Basidiomycota</taxon>
        <taxon>Agaricomycotina</taxon>
        <taxon>Agaricomycetes</taxon>
        <taxon>Agaricomycetidae</taxon>
        <taxon>Agaricales</taxon>
        <taxon>Pleurotineae</taxon>
        <taxon>Pterulaceae</taxon>
        <taxon>Pterulicium</taxon>
    </lineage>
</organism>
<name>A0A5C3QU31_9AGAR</name>
<gene>
    <name evidence="2" type="ORF">BDV98DRAFT_222911</name>
</gene>
<keyword evidence="3" id="KW-1185">Reference proteome</keyword>
<sequence length="276" mass="30962">MAWCFLQLQRSQTRRLSVDMEIGHAECSFARSFIRAVGAHSHRWSTVSLSLWETWHRRFGDLMPGDVDLSAVTSLTYRCHAADDYRAKVYLNSSNHKQPVLANATQLSSLTLSQWCGRRGETFKAPGLPYDQLRELRLDALGGHTSLLLALLGKCTSLNQLQWTPDACLNADDAGDEESETFAKDGIILAHVTHLDITFFRTQRHPTACTGVHPNSEPPYVDDQRLHGRPSHTASHQLDLPFPLGQLASPGPRALRESDLQSTQYETHSHKKRLCP</sequence>
<proteinExistence type="predicted"/>
<evidence type="ECO:0000313" key="3">
    <source>
        <dbReference type="Proteomes" id="UP000305067"/>
    </source>
</evidence>
<feature type="region of interest" description="Disordered" evidence="1">
    <location>
        <begin position="209"/>
        <end position="276"/>
    </location>
</feature>
<dbReference type="Proteomes" id="UP000305067">
    <property type="component" value="Unassembled WGS sequence"/>
</dbReference>
<evidence type="ECO:0000313" key="2">
    <source>
        <dbReference type="EMBL" id="TFL05493.1"/>
    </source>
</evidence>
<dbReference type="EMBL" id="ML178816">
    <property type="protein sequence ID" value="TFL05493.1"/>
    <property type="molecule type" value="Genomic_DNA"/>
</dbReference>
<reference evidence="2 3" key="1">
    <citation type="journal article" date="2019" name="Nat. Ecol. Evol.">
        <title>Megaphylogeny resolves global patterns of mushroom evolution.</title>
        <authorList>
            <person name="Varga T."/>
            <person name="Krizsan K."/>
            <person name="Foldi C."/>
            <person name="Dima B."/>
            <person name="Sanchez-Garcia M."/>
            <person name="Sanchez-Ramirez S."/>
            <person name="Szollosi G.J."/>
            <person name="Szarkandi J.G."/>
            <person name="Papp V."/>
            <person name="Albert L."/>
            <person name="Andreopoulos W."/>
            <person name="Angelini C."/>
            <person name="Antonin V."/>
            <person name="Barry K.W."/>
            <person name="Bougher N.L."/>
            <person name="Buchanan P."/>
            <person name="Buyck B."/>
            <person name="Bense V."/>
            <person name="Catcheside P."/>
            <person name="Chovatia M."/>
            <person name="Cooper J."/>
            <person name="Damon W."/>
            <person name="Desjardin D."/>
            <person name="Finy P."/>
            <person name="Geml J."/>
            <person name="Haridas S."/>
            <person name="Hughes K."/>
            <person name="Justo A."/>
            <person name="Karasinski D."/>
            <person name="Kautmanova I."/>
            <person name="Kiss B."/>
            <person name="Kocsube S."/>
            <person name="Kotiranta H."/>
            <person name="LaButti K.M."/>
            <person name="Lechner B.E."/>
            <person name="Liimatainen K."/>
            <person name="Lipzen A."/>
            <person name="Lukacs Z."/>
            <person name="Mihaltcheva S."/>
            <person name="Morgado L.N."/>
            <person name="Niskanen T."/>
            <person name="Noordeloos M.E."/>
            <person name="Ohm R.A."/>
            <person name="Ortiz-Santana B."/>
            <person name="Ovrebo C."/>
            <person name="Racz N."/>
            <person name="Riley R."/>
            <person name="Savchenko A."/>
            <person name="Shiryaev A."/>
            <person name="Soop K."/>
            <person name="Spirin V."/>
            <person name="Szebenyi C."/>
            <person name="Tomsovsky M."/>
            <person name="Tulloss R.E."/>
            <person name="Uehling J."/>
            <person name="Grigoriev I.V."/>
            <person name="Vagvolgyi C."/>
            <person name="Papp T."/>
            <person name="Martin F.M."/>
            <person name="Miettinen O."/>
            <person name="Hibbett D.S."/>
            <person name="Nagy L.G."/>
        </authorList>
    </citation>
    <scope>NUCLEOTIDE SEQUENCE [LARGE SCALE GENOMIC DNA]</scope>
    <source>
        <strain evidence="2 3">CBS 309.79</strain>
    </source>
</reference>
<accession>A0A5C3QU31</accession>
<evidence type="ECO:0000256" key="1">
    <source>
        <dbReference type="SAM" id="MobiDB-lite"/>
    </source>
</evidence>
<dbReference type="AlphaFoldDB" id="A0A5C3QU31"/>